<protein>
    <submittedName>
        <fullName evidence="2">Putative membrane protein</fullName>
    </submittedName>
</protein>
<sequence>MIVLLIVSSLISQCLIVKTLCDFIFLMIFIAPKNNKLPRIK</sequence>
<dbReference type="AlphaFoldDB" id="A0A0U5L2L4"/>
<evidence type="ECO:0000313" key="2">
    <source>
        <dbReference type="EMBL" id="CUU24111.1"/>
    </source>
</evidence>
<dbReference type="Proteomes" id="UP000059419">
    <property type="component" value="Chromosome 1"/>
</dbReference>
<keyword evidence="1" id="KW-0812">Transmembrane</keyword>
<evidence type="ECO:0000256" key="1">
    <source>
        <dbReference type="SAM" id="Phobius"/>
    </source>
</evidence>
<dbReference type="EMBL" id="LN907827">
    <property type="protein sequence ID" value="CUU24111.1"/>
    <property type="molecule type" value="Genomic_DNA"/>
</dbReference>
<keyword evidence="1" id="KW-0472">Membrane</keyword>
<proteinExistence type="predicted"/>
<feature type="transmembrane region" description="Helical" evidence="1">
    <location>
        <begin position="6"/>
        <end position="31"/>
    </location>
</feature>
<dbReference type="PATRIC" id="fig|1619313.3.peg.1950"/>
<keyword evidence="1" id="KW-1133">Transmembrane helix</keyword>
<keyword evidence="3" id="KW-1185">Reference proteome</keyword>
<reference evidence="3" key="1">
    <citation type="submission" date="2015-11" db="EMBL/GenBank/DDBJ databases">
        <authorList>
            <person name="Blom J."/>
        </authorList>
    </citation>
    <scope>NUCLEOTIDE SEQUENCE [LARGE SCALE GENOMIC DNA]</scope>
</reference>
<name>A0A0U5L2L4_9GAMM</name>
<organism evidence="2 3">
    <name type="scientific">Duffyella gerundensis</name>
    <dbReference type="NCBI Taxonomy" id="1619313"/>
    <lineage>
        <taxon>Bacteria</taxon>
        <taxon>Pseudomonadati</taxon>
        <taxon>Pseudomonadota</taxon>
        <taxon>Gammaproteobacteria</taxon>
        <taxon>Enterobacterales</taxon>
        <taxon>Erwiniaceae</taxon>
        <taxon>Duffyella</taxon>
    </lineage>
</organism>
<dbReference type="KEGG" id="ege:EM595_1877"/>
<accession>A0A0U5L2L4</accession>
<evidence type="ECO:0000313" key="3">
    <source>
        <dbReference type="Proteomes" id="UP000059419"/>
    </source>
</evidence>
<gene>
    <name evidence="2" type="ORF">EM595_1877</name>
</gene>
<dbReference type="STRING" id="1619313.EM595_1877"/>